<dbReference type="InterPro" id="IPR048147">
    <property type="entry name" value="CBO0543-like"/>
</dbReference>
<feature type="transmembrane region" description="Helical" evidence="1">
    <location>
        <begin position="95"/>
        <end position="115"/>
    </location>
</feature>
<comment type="caution">
    <text evidence="2">The sequence shown here is derived from an EMBL/GenBank/DDBJ whole genome shotgun (WGS) entry which is preliminary data.</text>
</comment>
<keyword evidence="1" id="KW-0812">Transmembrane</keyword>
<sequence>MKITVKRLRKSNLPLLQKRQSFSDGSKNLYAYIASALFSSLVGTYLDLIFVGKGMYHFPVRLFPEIFTINIVFTLVILPLSTILFLFVAKRIRAFACFIMILIISVVICFMEQFTEQLGWFIHHKEWNHAYSFFGYMLFLIIVWKFFRFCCQNIH</sequence>
<evidence type="ECO:0000313" key="3">
    <source>
        <dbReference type="Proteomes" id="UP001595752"/>
    </source>
</evidence>
<feature type="transmembrane region" description="Helical" evidence="1">
    <location>
        <begin position="29"/>
        <end position="46"/>
    </location>
</feature>
<evidence type="ECO:0000256" key="1">
    <source>
        <dbReference type="SAM" id="Phobius"/>
    </source>
</evidence>
<feature type="transmembrane region" description="Helical" evidence="1">
    <location>
        <begin position="127"/>
        <end position="147"/>
    </location>
</feature>
<evidence type="ECO:0000313" key="2">
    <source>
        <dbReference type="EMBL" id="MFC3885209.1"/>
    </source>
</evidence>
<feature type="transmembrane region" description="Helical" evidence="1">
    <location>
        <begin position="66"/>
        <end position="88"/>
    </location>
</feature>
<dbReference type="RefSeq" id="WP_377917385.1">
    <property type="nucleotide sequence ID" value="NZ_JBHRZT010000068.1"/>
</dbReference>
<keyword evidence="1" id="KW-0472">Membrane</keyword>
<organism evidence="2 3">
    <name type="scientific">Bacillus songklensis</name>
    <dbReference type="NCBI Taxonomy" id="1069116"/>
    <lineage>
        <taxon>Bacteria</taxon>
        <taxon>Bacillati</taxon>
        <taxon>Bacillota</taxon>
        <taxon>Bacilli</taxon>
        <taxon>Bacillales</taxon>
        <taxon>Bacillaceae</taxon>
        <taxon>Bacillus</taxon>
    </lineage>
</organism>
<reference evidence="3" key="1">
    <citation type="journal article" date="2019" name="Int. J. Syst. Evol. Microbiol.">
        <title>The Global Catalogue of Microorganisms (GCM) 10K type strain sequencing project: providing services to taxonomists for standard genome sequencing and annotation.</title>
        <authorList>
            <consortium name="The Broad Institute Genomics Platform"/>
            <consortium name="The Broad Institute Genome Sequencing Center for Infectious Disease"/>
            <person name="Wu L."/>
            <person name="Ma J."/>
        </authorList>
    </citation>
    <scope>NUCLEOTIDE SEQUENCE [LARGE SCALE GENOMIC DNA]</scope>
    <source>
        <strain evidence="3">CCUG 61889</strain>
    </source>
</reference>
<dbReference type="Proteomes" id="UP001595752">
    <property type="component" value="Unassembled WGS sequence"/>
</dbReference>
<name>A0ABV8B7N8_9BACI</name>
<accession>A0ABV8B7N8</accession>
<proteinExistence type="predicted"/>
<protein>
    <submittedName>
        <fullName evidence="2">CBO0543 family protein</fullName>
    </submittedName>
</protein>
<dbReference type="NCBIfam" id="NF041644">
    <property type="entry name" value="CBO0543_fam"/>
    <property type="match status" value="1"/>
</dbReference>
<dbReference type="EMBL" id="JBHRZT010000068">
    <property type="protein sequence ID" value="MFC3885209.1"/>
    <property type="molecule type" value="Genomic_DNA"/>
</dbReference>
<gene>
    <name evidence="2" type="ORF">ACFOU2_17720</name>
</gene>
<keyword evidence="1" id="KW-1133">Transmembrane helix</keyword>
<keyword evidence="3" id="KW-1185">Reference proteome</keyword>